<gene>
    <name evidence="1" type="ORF">B8V81_0774</name>
</gene>
<evidence type="ECO:0000313" key="1">
    <source>
        <dbReference type="EMBL" id="PLT47867.1"/>
    </source>
</evidence>
<accession>A0A2N5NBY0</accession>
<dbReference type="Proteomes" id="UP000234789">
    <property type="component" value="Unassembled WGS sequence"/>
</dbReference>
<keyword evidence="2" id="KW-1185">Reference proteome</keyword>
<reference evidence="1 2" key="1">
    <citation type="submission" date="2017-05" db="EMBL/GenBank/DDBJ databases">
        <title>Functional genome analysis of Paenibacillus pasadenensis strain R16: insights on endophytic life style and antifungal activity.</title>
        <authorList>
            <person name="Passera A."/>
            <person name="Marcolungo L."/>
            <person name="Casati P."/>
            <person name="Brasca M."/>
            <person name="Quaglino F."/>
            <person name="Delledonne M."/>
        </authorList>
    </citation>
    <scope>NUCLEOTIDE SEQUENCE [LARGE SCALE GENOMIC DNA]</scope>
    <source>
        <strain evidence="1 2">R16</strain>
    </source>
</reference>
<dbReference type="AlphaFoldDB" id="A0A2N5NBY0"/>
<evidence type="ECO:0000313" key="2">
    <source>
        <dbReference type="Proteomes" id="UP000234789"/>
    </source>
</evidence>
<comment type="caution">
    <text evidence="1">The sequence shown here is derived from an EMBL/GenBank/DDBJ whole genome shotgun (WGS) entry which is preliminary data.</text>
</comment>
<dbReference type="EMBL" id="NFEZ01000002">
    <property type="protein sequence ID" value="PLT47867.1"/>
    <property type="molecule type" value="Genomic_DNA"/>
</dbReference>
<protein>
    <submittedName>
        <fullName evidence="1">Uncharacterized protein</fullName>
    </submittedName>
</protein>
<organism evidence="1 2">
    <name type="scientific">Paenibacillus pasadenensis</name>
    <dbReference type="NCBI Taxonomy" id="217090"/>
    <lineage>
        <taxon>Bacteria</taxon>
        <taxon>Bacillati</taxon>
        <taxon>Bacillota</taxon>
        <taxon>Bacilli</taxon>
        <taxon>Bacillales</taxon>
        <taxon>Paenibacillaceae</taxon>
        <taxon>Paenibacillus</taxon>
    </lineage>
</organism>
<sequence length="92" mass="10244">MVDRQVWFHVNGSSPIHLSFCRSSFSQPGTGARLLDGDRFEEPVLLRLSTQFDGRKENPFHAGREALSETASAISARLQPERAGISRPARVH</sequence>
<proteinExistence type="predicted"/>
<name>A0A2N5NBY0_9BACL</name>